<dbReference type="Proteomes" id="UP000271098">
    <property type="component" value="Unassembled WGS sequence"/>
</dbReference>
<protein>
    <submittedName>
        <fullName evidence="4">RME-8_N domain-containing protein</fullName>
    </submittedName>
</protein>
<sequence length="584" mass="66824">MQNYTIIVLEKQLLQVFQACSDVVAVRRICSLSIISVYFHDMLHFMTGAYLDLLLTSLVDGARAARNYCVFVMCTKLDRALRLIPYKVVLDEESEGQCMRHIIQPPPGLKRYDLIRRFNANVPYDGLTHPDISEGFFTESKEKTIVGCVESVVAENFAQEIHKCEAQLQCLRRLFASKSGFRAFTTVPGIREKLGDLVIRMLNISNECIDYATVEMLCSLMQPLHRNSELKLEQLNKQSLLATPQFVEHLLDLIVKHVERRTGALVIGSMLDFLTYAICAPFSETTLGAIFDSLLEMVAARGPSFYRLFQYPSMTIVKGAGMVMRAIIEESTVDISKRMQMLSLTEGAFLRHLHMALLSVGRDLRVLANRQLSGYLLSLWIADNDAAVDLLSRCLPRGLLDYLESMAKPNGTEIDYLQPRNNLEIAKSETKQSRIMVNFHDLALYNEEKLLFSSTNCFFWPDLESLNKINEYRLFLQDLGPVVLRKRRQRIKSGVNWKMFCFQFAKDHCKADLIWNETTREEFRRSVEDELRILEQEKELAPSNIPISWNHTEHNIATVIATHIYHNLNWFCPVVSSLLVCPGG</sequence>
<dbReference type="GO" id="GO:0006898">
    <property type="term" value="P:receptor-mediated endocytosis"/>
    <property type="evidence" value="ECO:0007669"/>
    <property type="project" value="TreeGrafter"/>
</dbReference>
<reference evidence="4" key="1">
    <citation type="submission" date="2016-06" db="UniProtKB">
        <authorList>
            <consortium name="WormBaseParasite"/>
        </authorList>
    </citation>
    <scope>IDENTIFICATION</scope>
</reference>
<dbReference type="AlphaFoldDB" id="A0A183CWN5"/>
<name>A0A183CWN5_9BILA</name>
<dbReference type="WBParaSite" id="GPUH_0000087601-mRNA-1">
    <property type="protein sequence ID" value="GPUH_0000087601-mRNA-1"/>
    <property type="gene ID" value="GPUH_0000087601"/>
</dbReference>
<dbReference type="GO" id="GO:2000641">
    <property type="term" value="P:regulation of early endosome to late endosome transport"/>
    <property type="evidence" value="ECO:0007669"/>
    <property type="project" value="InterPro"/>
</dbReference>
<dbReference type="OrthoDB" id="69656at2759"/>
<reference evidence="2 3" key="2">
    <citation type="submission" date="2018-11" db="EMBL/GenBank/DDBJ databases">
        <authorList>
            <consortium name="Pathogen Informatics"/>
        </authorList>
    </citation>
    <scope>NUCLEOTIDE SEQUENCE [LARGE SCALE GENOMIC DNA]</scope>
</reference>
<evidence type="ECO:0000259" key="1">
    <source>
        <dbReference type="Pfam" id="PF19432"/>
    </source>
</evidence>
<dbReference type="GO" id="GO:0010008">
    <property type="term" value="C:endosome membrane"/>
    <property type="evidence" value="ECO:0007669"/>
    <property type="project" value="TreeGrafter"/>
</dbReference>
<accession>A0A183CWN5</accession>
<dbReference type="Pfam" id="PF19432">
    <property type="entry name" value="RME-8_N"/>
    <property type="match status" value="1"/>
</dbReference>
<organism evidence="4">
    <name type="scientific">Gongylonema pulchrum</name>
    <dbReference type="NCBI Taxonomy" id="637853"/>
    <lineage>
        <taxon>Eukaryota</taxon>
        <taxon>Metazoa</taxon>
        <taxon>Ecdysozoa</taxon>
        <taxon>Nematoda</taxon>
        <taxon>Chromadorea</taxon>
        <taxon>Rhabditida</taxon>
        <taxon>Spirurina</taxon>
        <taxon>Spiruromorpha</taxon>
        <taxon>Spiruroidea</taxon>
        <taxon>Gongylonematidae</taxon>
        <taxon>Gongylonema</taxon>
    </lineage>
</organism>
<dbReference type="GO" id="GO:0007032">
    <property type="term" value="P:endosome organization"/>
    <property type="evidence" value="ECO:0007669"/>
    <property type="project" value="InterPro"/>
</dbReference>
<dbReference type="InterPro" id="IPR044978">
    <property type="entry name" value="GRV2/DNAJC13"/>
</dbReference>
<dbReference type="PANTHER" id="PTHR36983:SF2">
    <property type="entry name" value="DNAJ HOMOLOG SUBFAMILY C MEMBER 13"/>
    <property type="match status" value="1"/>
</dbReference>
<dbReference type="EMBL" id="UYRT01000911">
    <property type="protein sequence ID" value="VDK28943.1"/>
    <property type="molecule type" value="Genomic_DNA"/>
</dbReference>
<evidence type="ECO:0000313" key="3">
    <source>
        <dbReference type="Proteomes" id="UP000271098"/>
    </source>
</evidence>
<evidence type="ECO:0000313" key="2">
    <source>
        <dbReference type="EMBL" id="VDK28943.1"/>
    </source>
</evidence>
<keyword evidence="3" id="KW-1185">Reference proteome</keyword>
<gene>
    <name evidence="2" type="ORF">GPUH_LOCUS876</name>
</gene>
<dbReference type="PANTHER" id="PTHR36983">
    <property type="entry name" value="DNAJ HOMOLOG SUBFAMILY C MEMBER 13"/>
    <property type="match status" value="1"/>
</dbReference>
<dbReference type="InterPro" id="IPR045802">
    <property type="entry name" value="GRV2/DNAJC13_N"/>
</dbReference>
<evidence type="ECO:0000313" key="4">
    <source>
        <dbReference type="WBParaSite" id="GPUH_0000087601-mRNA-1"/>
    </source>
</evidence>
<proteinExistence type="predicted"/>
<feature type="domain" description="DnaJ homologue subfamily C GRV2/DNAJC13 N-terminal" evidence="1">
    <location>
        <begin position="44"/>
        <end position="556"/>
    </location>
</feature>